<evidence type="ECO:0000313" key="9">
    <source>
        <dbReference type="Proteomes" id="UP000092839"/>
    </source>
</evidence>
<dbReference type="Gene3D" id="3.40.50.2300">
    <property type="match status" value="1"/>
</dbReference>
<evidence type="ECO:0000256" key="4">
    <source>
        <dbReference type="PROSITE-ProRule" id="PRU00169"/>
    </source>
</evidence>
<dbReference type="AlphaFoldDB" id="A0A1B1UC62"/>
<dbReference type="Gene3D" id="3.30.565.10">
    <property type="entry name" value="Histidine kinase-like ATPase, C-terminal domain"/>
    <property type="match status" value="1"/>
</dbReference>
<dbReference type="Proteomes" id="UP000092839">
    <property type="component" value="Chromosome"/>
</dbReference>
<dbReference type="PANTHER" id="PTHR43065:SF42">
    <property type="entry name" value="TWO-COMPONENT SENSOR PPRA"/>
    <property type="match status" value="1"/>
</dbReference>
<dbReference type="InterPro" id="IPR005467">
    <property type="entry name" value="His_kinase_dom"/>
</dbReference>
<name>A0A1B1UC62_9BRAD</name>
<dbReference type="PRINTS" id="PR00344">
    <property type="entry name" value="BCTRLSENSOR"/>
</dbReference>
<evidence type="ECO:0000256" key="1">
    <source>
        <dbReference type="ARBA" id="ARBA00000085"/>
    </source>
</evidence>
<dbReference type="SMART" id="SM00387">
    <property type="entry name" value="HATPase_c"/>
    <property type="match status" value="1"/>
</dbReference>
<dbReference type="InterPro" id="IPR003594">
    <property type="entry name" value="HATPase_dom"/>
</dbReference>
<dbReference type="InterPro" id="IPR004358">
    <property type="entry name" value="Sig_transdc_His_kin-like_C"/>
</dbReference>
<protein>
    <recommendedName>
        <fullName evidence="2">histidine kinase</fullName>
        <ecNumber evidence="2">2.7.13.3</ecNumber>
    </recommendedName>
</protein>
<dbReference type="PANTHER" id="PTHR43065">
    <property type="entry name" value="SENSOR HISTIDINE KINASE"/>
    <property type="match status" value="1"/>
</dbReference>
<keyword evidence="5" id="KW-0175">Coiled coil</keyword>
<dbReference type="SUPFAM" id="SSF55874">
    <property type="entry name" value="ATPase domain of HSP90 chaperone/DNA topoisomerase II/histidine kinase"/>
    <property type="match status" value="1"/>
</dbReference>
<dbReference type="EC" id="2.7.13.3" evidence="2"/>
<accession>A0A1B1UC62</accession>
<evidence type="ECO:0000259" key="7">
    <source>
        <dbReference type="PROSITE" id="PS50110"/>
    </source>
</evidence>
<comment type="catalytic activity">
    <reaction evidence="1">
        <text>ATP + protein L-histidine = ADP + protein N-phospho-L-histidine.</text>
        <dbReference type="EC" id="2.7.13.3"/>
    </reaction>
</comment>
<evidence type="ECO:0000256" key="3">
    <source>
        <dbReference type="ARBA" id="ARBA00022553"/>
    </source>
</evidence>
<dbReference type="EMBL" id="CP016428">
    <property type="protein sequence ID" value="ANW00344.1"/>
    <property type="molecule type" value="Genomic_DNA"/>
</dbReference>
<dbReference type="InterPro" id="IPR036097">
    <property type="entry name" value="HisK_dim/P_sf"/>
</dbReference>
<gene>
    <name evidence="8" type="ORF">LMTR13_09365</name>
</gene>
<evidence type="ECO:0000256" key="5">
    <source>
        <dbReference type="SAM" id="Coils"/>
    </source>
</evidence>
<organism evidence="8 9">
    <name type="scientific">Bradyrhizobium icense</name>
    <dbReference type="NCBI Taxonomy" id="1274631"/>
    <lineage>
        <taxon>Bacteria</taxon>
        <taxon>Pseudomonadati</taxon>
        <taxon>Pseudomonadota</taxon>
        <taxon>Alphaproteobacteria</taxon>
        <taxon>Hyphomicrobiales</taxon>
        <taxon>Nitrobacteraceae</taxon>
        <taxon>Bradyrhizobium</taxon>
    </lineage>
</organism>
<evidence type="ECO:0000259" key="6">
    <source>
        <dbReference type="PROSITE" id="PS50109"/>
    </source>
</evidence>
<dbReference type="PROSITE" id="PS50110">
    <property type="entry name" value="RESPONSE_REGULATORY"/>
    <property type="match status" value="1"/>
</dbReference>
<keyword evidence="9" id="KW-1185">Reference proteome</keyword>
<dbReference type="SMART" id="SM00388">
    <property type="entry name" value="HisKA"/>
    <property type="match status" value="1"/>
</dbReference>
<sequence>MSSFLDTNSERALILAPQGRDASVAAGILREGGLIAEICSDLQKLTQEINEGAGLAVLTDSVIRNADIRGLSAWINSQPPWSDFPFIRLTQRGAGLEHNPAASREMAALGNLVFLERPFHPTTFVSIVRTALRGRLRQYEARARLEALHASEAQARSAGDALRRLNENLEARVEERTAELAAANRQLVAQIEERQWVESTLQQLQRLEAIGQLTSGIAHDFNNLLTVVLGNIGFLEKANSISNDSKLRQRLFHMRLATERGAKLTSQLLAFSRRQRLQPKPFDVNKSLENIKDLLPSALGGGITIKTQFRPGIWPALADPTQIELIVLNLVINARDAMANEGTITIETSNAKVGPPERPEEPAAGDYVVIGVDDTGSGMTTEVLAKVFEPFFTTKEIGKGSGLGLSQVLGFAKQSGGGIRIKTRVGEGTSVKVYLPYAAEKSVLEGSALVTDPTHIERRSAVILLVDDDNAVREVTAAILEETGHVVLKVGSGGAALDLLDQHTKVDLVLLDFAMPGMSGVEVARQIQQRVPGLPILFVTGYADKAALGDVAQEGLIKKPFLDDELTTKVSAALMKDAPRFSDKIVVPLRR</sequence>
<dbReference type="Pfam" id="PF00512">
    <property type="entry name" value="HisKA"/>
    <property type="match status" value="1"/>
</dbReference>
<dbReference type="Gene3D" id="1.10.287.130">
    <property type="match status" value="1"/>
</dbReference>
<dbReference type="STRING" id="1274631.LMTR13_09365"/>
<feature type="domain" description="Histidine kinase" evidence="6">
    <location>
        <begin position="216"/>
        <end position="439"/>
    </location>
</feature>
<dbReference type="GO" id="GO:0000155">
    <property type="term" value="F:phosphorelay sensor kinase activity"/>
    <property type="evidence" value="ECO:0007669"/>
    <property type="project" value="InterPro"/>
</dbReference>
<dbReference type="InterPro" id="IPR001789">
    <property type="entry name" value="Sig_transdc_resp-reg_receiver"/>
</dbReference>
<feature type="coiled-coil region" evidence="5">
    <location>
        <begin position="148"/>
        <end position="193"/>
    </location>
</feature>
<dbReference type="InterPro" id="IPR011006">
    <property type="entry name" value="CheY-like_superfamily"/>
</dbReference>
<dbReference type="CDD" id="cd00082">
    <property type="entry name" value="HisKA"/>
    <property type="match status" value="1"/>
</dbReference>
<dbReference type="InterPro" id="IPR036890">
    <property type="entry name" value="HATPase_C_sf"/>
</dbReference>
<reference evidence="8 9" key="1">
    <citation type="submission" date="2016-07" db="EMBL/GenBank/DDBJ databases">
        <title>Complete genome sequence of Bradyrhizobium icense LMTR 13T, a potential inoculant strain isolated from lima bean (Phaseolus lunatus) in Peru.</title>
        <authorList>
            <person name="Ormeno-Orrillo E."/>
            <person name="Duran D."/>
            <person name="Rogel M.A."/>
            <person name="Rey L."/>
            <person name="Imperial J."/>
            <person name="Ruiz-Argueso T."/>
            <person name="Martinez-Romero E."/>
        </authorList>
    </citation>
    <scope>NUCLEOTIDE SEQUENCE [LARGE SCALE GENOMIC DNA]</scope>
    <source>
        <strain evidence="8 9">LMTR 13</strain>
    </source>
</reference>
<dbReference type="SMART" id="SM00448">
    <property type="entry name" value="REC"/>
    <property type="match status" value="1"/>
</dbReference>
<evidence type="ECO:0000256" key="2">
    <source>
        <dbReference type="ARBA" id="ARBA00012438"/>
    </source>
</evidence>
<dbReference type="SUPFAM" id="SSF52172">
    <property type="entry name" value="CheY-like"/>
    <property type="match status" value="2"/>
</dbReference>
<dbReference type="SUPFAM" id="SSF47384">
    <property type="entry name" value="Homodimeric domain of signal transducing histidine kinase"/>
    <property type="match status" value="1"/>
</dbReference>
<keyword evidence="3 4" id="KW-0597">Phosphoprotein</keyword>
<proteinExistence type="predicted"/>
<feature type="domain" description="Response regulatory" evidence="7">
    <location>
        <begin position="462"/>
        <end position="574"/>
    </location>
</feature>
<dbReference type="RefSeq" id="WP_065727623.1">
    <property type="nucleotide sequence ID" value="NZ_CP016428.1"/>
</dbReference>
<dbReference type="Pfam" id="PF02518">
    <property type="entry name" value="HATPase_c"/>
    <property type="match status" value="1"/>
</dbReference>
<evidence type="ECO:0000313" key="8">
    <source>
        <dbReference type="EMBL" id="ANW00344.1"/>
    </source>
</evidence>
<dbReference type="PROSITE" id="PS50109">
    <property type="entry name" value="HIS_KIN"/>
    <property type="match status" value="1"/>
</dbReference>
<dbReference type="Pfam" id="PF00072">
    <property type="entry name" value="Response_reg"/>
    <property type="match status" value="1"/>
</dbReference>
<dbReference type="InterPro" id="IPR003661">
    <property type="entry name" value="HisK_dim/P_dom"/>
</dbReference>
<feature type="modified residue" description="4-aspartylphosphate" evidence="4">
    <location>
        <position position="512"/>
    </location>
</feature>
<dbReference type="KEGG" id="bic:LMTR13_09365"/>